<evidence type="ECO:0000313" key="2">
    <source>
        <dbReference type="Proteomes" id="UP000199029"/>
    </source>
</evidence>
<sequence>MFNFFNPQLSQKKLLCLCVLFTLALFIFAPTVTIPVGLFVTIAGGLYTLLSHFATPSK</sequence>
<dbReference type="Proteomes" id="UP000199029">
    <property type="component" value="Unassembled WGS sequence"/>
</dbReference>
<protein>
    <submittedName>
        <fullName evidence="1">Uncharacterized protein</fullName>
    </submittedName>
</protein>
<reference evidence="2" key="1">
    <citation type="submission" date="2016-10" db="EMBL/GenBank/DDBJ databases">
        <authorList>
            <person name="Varghese N."/>
            <person name="Submissions S."/>
        </authorList>
    </citation>
    <scope>NUCLEOTIDE SEQUENCE [LARGE SCALE GENOMIC DNA]</scope>
    <source>
        <strain evidence="2">OR362-8,ATCC BAA-1266,JCM 13504</strain>
    </source>
</reference>
<proteinExistence type="predicted"/>
<keyword evidence="2" id="KW-1185">Reference proteome</keyword>
<gene>
    <name evidence="1" type="ORF">SAMN04515668_0374</name>
</gene>
<accession>A0A1I5T9D1</accession>
<organism evidence="1 2">
    <name type="scientific">Hymenobacter arizonensis</name>
    <name type="common">Siccationidurans arizonensis</name>
    <dbReference type="NCBI Taxonomy" id="1227077"/>
    <lineage>
        <taxon>Bacteria</taxon>
        <taxon>Pseudomonadati</taxon>
        <taxon>Bacteroidota</taxon>
        <taxon>Cytophagia</taxon>
        <taxon>Cytophagales</taxon>
        <taxon>Hymenobacteraceae</taxon>
        <taxon>Hymenobacter</taxon>
    </lineage>
</organism>
<dbReference type="AlphaFoldDB" id="A0A1I5T9D1"/>
<dbReference type="EMBL" id="FOXS01000001">
    <property type="protein sequence ID" value="SFP79655.1"/>
    <property type="molecule type" value="Genomic_DNA"/>
</dbReference>
<name>A0A1I5T9D1_HYMAR</name>
<evidence type="ECO:0000313" key="1">
    <source>
        <dbReference type="EMBL" id="SFP79655.1"/>
    </source>
</evidence>
<dbReference type="STRING" id="1227077.SAMN04515668_0374"/>